<comment type="caution">
    <text evidence="2">The sequence shown here is derived from an EMBL/GenBank/DDBJ whole genome shotgun (WGS) entry which is preliminary data.</text>
</comment>
<dbReference type="PANTHER" id="PTHR44394">
    <property type="entry name" value="BETA-ALANINE-ACTIVATING ENZYME"/>
    <property type="match status" value="1"/>
</dbReference>
<reference evidence="2" key="2">
    <citation type="submission" date="2021-04" db="EMBL/GenBank/DDBJ databases">
        <authorList>
            <person name="Podell S."/>
        </authorList>
    </citation>
    <scope>NUCLEOTIDE SEQUENCE</scope>
    <source>
        <strain evidence="2">Hildebrandi</strain>
    </source>
</reference>
<dbReference type="EMBL" id="JAGRRH010000014">
    <property type="protein sequence ID" value="KAG7358964.1"/>
    <property type="molecule type" value="Genomic_DNA"/>
</dbReference>
<evidence type="ECO:0000313" key="3">
    <source>
        <dbReference type="Proteomes" id="UP000693970"/>
    </source>
</evidence>
<dbReference type="Proteomes" id="UP000693970">
    <property type="component" value="Unassembled WGS sequence"/>
</dbReference>
<proteinExistence type="predicted"/>
<dbReference type="AlphaFoldDB" id="A0A9K3PVR8"/>
<accession>A0A9K3PVR8</accession>
<evidence type="ECO:0000313" key="2">
    <source>
        <dbReference type="EMBL" id="KAG7358964.1"/>
    </source>
</evidence>
<dbReference type="PANTHER" id="PTHR44394:SF1">
    <property type="entry name" value="BETA-ALANINE-ACTIVATING ENZYME"/>
    <property type="match status" value="1"/>
</dbReference>
<reference evidence="2" key="1">
    <citation type="journal article" date="2021" name="Sci. Rep.">
        <title>Diploid genomic architecture of Nitzschia inconspicua, an elite biomass production diatom.</title>
        <authorList>
            <person name="Oliver A."/>
            <person name="Podell S."/>
            <person name="Pinowska A."/>
            <person name="Traller J.C."/>
            <person name="Smith S.R."/>
            <person name="McClure R."/>
            <person name="Beliaev A."/>
            <person name="Bohutskyi P."/>
            <person name="Hill E.A."/>
            <person name="Rabines A."/>
            <person name="Zheng H."/>
            <person name="Allen L.Z."/>
            <person name="Kuo A."/>
            <person name="Grigoriev I.V."/>
            <person name="Allen A.E."/>
            <person name="Hazlebeck D."/>
            <person name="Allen E.E."/>
        </authorList>
    </citation>
    <scope>NUCLEOTIDE SEQUENCE</scope>
    <source>
        <strain evidence="2">Hildebrandi</strain>
    </source>
</reference>
<name>A0A9K3PVR8_9STRA</name>
<dbReference type="GO" id="GO:0043041">
    <property type="term" value="P:amino acid activation for nonribosomal peptide biosynthetic process"/>
    <property type="evidence" value="ECO:0007669"/>
    <property type="project" value="TreeGrafter"/>
</dbReference>
<evidence type="ECO:0000259" key="1">
    <source>
        <dbReference type="Pfam" id="PF00501"/>
    </source>
</evidence>
<gene>
    <name evidence="2" type="ORF">IV203_015553</name>
</gene>
<protein>
    <submittedName>
        <fullName evidence="2">Non-ribosomal peptide synthetase</fullName>
    </submittedName>
</protein>
<dbReference type="OrthoDB" id="47628at2759"/>
<feature type="domain" description="AMP-dependent synthetase/ligase" evidence="1">
    <location>
        <begin position="48"/>
        <end position="409"/>
    </location>
</feature>
<dbReference type="InterPro" id="IPR000873">
    <property type="entry name" value="AMP-dep_synth/lig_dom"/>
</dbReference>
<keyword evidence="3" id="KW-1185">Reference proteome</keyword>
<dbReference type="InterPro" id="IPR052091">
    <property type="entry name" value="Beta-ala_Activ/Resist"/>
</dbReference>
<sequence>MRAPNVNNEEEGLHESLWDRFERICFMYGDEDAVQLVAPPSSPSIGTHATSICYIEILEYAKALASQLHYRYRPSYVLVDCHGWPGAEIVAILACIRIQVPFVPVSCYNQHASEGRLKAIVNQLSSKHQYGSVVAITCCEDDQDPILGVFQKANVHSIVFLDQTGNMREALRVPSDLPPALSDKDDLYVFFTSGTSGKIPKGVVGPHRSTLRRIQWFQDTFQQLPKVAKRTPLTFVDSIAELLGTLLAPETVLVSLLGGPYATQLTDIGTLVQSTECCQVSMLPSQLEQLLRYRQSYPNACSSLKRIIISGEPCTENLWNAFRRAFYDVDKEEFHCQLVNLYGQTETTADCCAAVLTSLSHDQVVVNHTVTIGKPLRDDIVIEEKSIGDDPALVELVVSGASCLANGYLIGSQDSGGFGWDSVRGRRLFETGDTGFFRNGFWYVQGRKDDVVKVNGEWTNPAAVESAFLEFCRLHGLSPLPLTAASVVDDRLYIVVERVSGQASIEFSREIMKEKTRLPWNMIPHQVLECSAIPRTPGAGKVDRFQIKRLVRSMMNRRVNVGSSETTSEPNESLLLLFIKIVADVLQVPEAKVSELNNSKILYRFGWR</sequence>
<dbReference type="Pfam" id="PF00501">
    <property type="entry name" value="AMP-binding"/>
    <property type="match status" value="1"/>
</dbReference>
<organism evidence="2 3">
    <name type="scientific">Nitzschia inconspicua</name>
    <dbReference type="NCBI Taxonomy" id="303405"/>
    <lineage>
        <taxon>Eukaryota</taxon>
        <taxon>Sar</taxon>
        <taxon>Stramenopiles</taxon>
        <taxon>Ochrophyta</taxon>
        <taxon>Bacillariophyta</taxon>
        <taxon>Bacillariophyceae</taxon>
        <taxon>Bacillariophycidae</taxon>
        <taxon>Bacillariales</taxon>
        <taxon>Bacillariaceae</taxon>
        <taxon>Nitzschia</taxon>
    </lineage>
</organism>